<dbReference type="InterPro" id="IPR009822">
    <property type="entry name" value="YaeQ"/>
</dbReference>
<accession>A0A831XDA9</accession>
<dbReference type="PANTHER" id="PTHR38784">
    <property type="entry name" value="SUCROSE PHOSPHORYLASE"/>
    <property type="match status" value="1"/>
</dbReference>
<comment type="caution">
    <text evidence="1">The sequence shown here is derived from an EMBL/GenBank/DDBJ whole genome shotgun (WGS) entry which is preliminary data.</text>
</comment>
<protein>
    <submittedName>
        <fullName evidence="1">YaeQ family protein</fullName>
    </submittedName>
</protein>
<dbReference type="PANTHER" id="PTHR38784:SF1">
    <property type="entry name" value="SUCROSE PHOSPHORYLASE"/>
    <property type="match status" value="1"/>
</dbReference>
<reference evidence="1" key="1">
    <citation type="journal article" date="2020" name="mSystems">
        <title>Genome- and Community-Level Interaction Insights into Carbon Utilization and Element Cycling Functions of Hydrothermarchaeota in Hydrothermal Sediment.</title>
        <authorList>
            <person name="Zhou Z."/>
            <person name="Liu Y."/>
            <person name="Xu W."/>
            <person name="Pan J."/>
            <person name="Luo Z.H."/>
            <person name="Li M."/>
        </authorList>
    </citation>
    <scope>NUCLEOTIDE SEQUENCE [LARGE SCALE GENOMIC DNA]</scope>
    <source>
        <strain evidence="1">SpSt-349</strain>
    </source>
</reference>
<dbReference type="Pfam" id="PF07152">
    <property type="entry name" value="YaeQ"/>
    <property type="match status" value="1"/>
</dbReference>
<dbReference type="PIRSF" id="PIRSF011484">
    <property type="entry name" value="YaeQ"/>
    <property type="match status" value="1"/>
</dbReference>
<dbReference type="AlphaFoldDB" id="A0A831XDA9"/>
<gene>
    <name evidence="1" type="ORF">ENQ87_03000</name>
</gene>
<dbReference type="EMBL" id="DSOV01000009">
    <property type="protein sequence ID" value="HEN41334.1"/>
    <property type="molecule type" value="Genomic_DNA"/>
</dbReference>
<sequence>MALPSTIYKASLQLADIDRGVYESLQATVAKHPSETDERLVARLLAWAIFHQPGLVFTKGLCVADEPDIWEKGPDGRIRFWVEVGLPESDRIVKASRHAERVALLASGRALVNWKQQHLPRLAELPNLTVITLDQPFIAMLAARLERSIVWAVTITEGMVYLEVDGVTCETAIQIMAGALP</sequence>
<dbReference type="SUPFAM" id="SSF52980">
    <property type="entry name" value="Restriction endonuclease-like"/>
    <property type="match status" value="1"/>
</dbReference>
<proteinExistence type="predicted"/>
<dbReference type="InterPro" id="IPR038590">
    <property type="entry name" value="YaeQ_sf"/>
</dbReference>
<organism evidence="1">
    <name type="scientific">Geobacter metallireducens</name>
    <dbReference type="NCBI Taxonomy" id="28232"/>
    <lineage>
        <taxon>Bacteria</taxon>
        <taxon>Pseudomonadati</taxon>
        <taxon>Thermodesulfobacteriota</taxon>
        <taxon>Desulfuromonadia</taxon>
        <taxon>Geobacterales</taxon>
        <taxon>Geobacteraceae</taxon>
        <taxon>Geobacter</taxon>
    </lineage>
</organism>
<evidence type="ECO:0000313" key="1">
    <source>
        <dbReference type="EMBL" id="HEN41334.1"/>
    </source>
</evidence>
<dbReference type="Gene3D" id="3.10.640.10">
    <property type="entry name" value="Restriction endonuclease-like alpha-beta roll domain"/>
    <property type="match status" value="1"/>
</dbReference>
<name>A0A831XDA9_GEOME</name>
<dbReference type="SMART" id="SM01322">
    <property type="entry name" value="YaeQ"/>
    <property type="match status" value="1"/>
</dbReference>
<dbReference type="InterPro" id="IPR011335">
    <property type="entry name" value="Restrct_endonuc-II-like"/>
</dbReference>